<evidence type="ECO:0000256" key="1">
    <source>
        <dbReference type="SAM" id="MobiDB-lite"/>
    </source>
</evidence>
<dbReference type="AlphaFoldDB" id="D8JUU9"/>
<keyword evidence="2" id="KW-0830">Ubiquinone</keyword>
<proteinExistence type="predicted"/>
<accession>D8JUU9</accession>
<gene>
    <name evidence="2" type="ordered locus">Hden_0951</name>
</gene>
<feature type="region of interest" description="Disordered" evidence="1">
    <location>
        <begin position="103"/>
        <end position="132"/>
    </location>
</feature>
<sequence length="132" mass="15389">MGLFSEIFSWWGGNTWGTRLFTWRKGRLVGEDEFGNRYYLQKSGVGPLGVPARWVTYANLSEPSQVPPDWHGWLHYTVDTLPTEERYQPKHWQKRHQMNMTGTAQAYRPKGSILGKGERAKSTTDYKAWRPQ</sequence>
<dbReference type="Proteomes" id="UP000002033">
    <property type="component" value="Chromosome"/>
</dbReference>
<dbReference type="InterPro" id="IPR007763">
    <property type="entry name" value="NDUFA12"/>
</dbReference>
<dbReference type="GO" id="GO:0045271">
    <property type="term" value="C:respiratory chain complex I"/>
    <property type="evidence" value="ECO:0007669"/>
    <property type="project" value="InterPro"/>
</dbReference>
<organism evidence="2 3">
    <name type="scientific">Hyphomicrobium denitrificans (strain ATCC 51888 / DSM 1869 / NCIMB 11706 / TK 0415)</name>
    <dbReference type="NCBI Taxonomy" id="582899"/>
    <lineage>
        <taxon>Bacteria</taxon>
        <taxon>Pseudomonadati</taxon>
        <taxon>Pseudomonadota</taxon>
        <taxon>Alphaproteobacteria</taxon>
        <taxon>Hyphomicrobiales</taxon>
        <taxon>Hyphomicrobiaceae</taxon>
        <taxon>Hyphomicrobium</taxon>
    </lineage>
</organism>
<dbReference type="PANTHER" id="PTHR12910:SF2">
    <property type="entry name" value="NADH DEHYDROGENASE [UBIQUINONE] 1 ALPHA SUBCOMPLEX SUBUNIT 12"/>
    <property type="match status" value="1"/>
</dbReference>
<evidence type="ECO:0000313" key="2">
    <source>
        <dbReference type="EMBL" id="ADJ22765.1"/>
    </source>
</evidence>
<dbReference type="OrthoDB" id="9795340at2"/>
<reference evidence="3" key="1">
    <citation type="journal article" date="2011" name="J. Bacteriol.">
        <title>Genome sequences of eight morphologically diverse alphaproteobacteria.</title>
        <authorList>
            <consortium name="US DOE Joint Genome Institute"/>
            <person name="Brown P.J."/>
            <person name="Kysela D.T."/>
            <person name="Buechlein A."/>
            <person name="Hemmerich C."/>
            <person name="Brun Y.V."/>
        </authorList>
    </citation>
    <scope>NUCLEOTIDE SEQUENCE [LARGE SCALE GENOMIC DNA]</scope>
    <source>
        <strain evidence="3">ATCC 51888 / DSM 1869 / NCIB 11706 / TK 0415</strain>
    </source>
</reference>
<feature type="compositionally biased region" description="Basic and acidic residues" evidence="1">
    <location>
        <begin position="116"/>
        <end position="132"/>
    </location>
</feature>
<dbReference type="GO" id="GO:0006979">
    <property type="term" value="P:response to oxidative stress"/>
    <property type="evidence" value="ECO:0007669"/>
    <property type="project" value="TreeGrafter"/>
</dbReference>
<dbReference type="STRING" id="582899.Hden_0951"/>
<evidence type="ECO:0000313" key="3">
    <source>
        <dbReference type="Proteomes" id="UP000002033"/>
    </source>
</evidence>
<dbReference type="eggNOG" id="COG3761">
    <property type="taxonomic scope" value="Bacteria"/>
</dbReference>
<dbReference type="PANTHER" id="PTHR12910">
    <property type="entry name" value="NADH-UBIQUINONE OXIDOREDUCTASE SUBUNIT B17.2"/>
    <property type="match status" value="1"/>
</dbReference>
<keyword evidence="3" id="KW-1185">Reference proteome</keyword>
<dbReference type="NCBIfam" id="NF006040">
    <property type="entry name" value="PRK08183.1"/>
    <property type="match status" value="1"/>
</dbReference>
<dbReference type="KEGG" id="hdn:Hden_0951"/>
<dbReference type="EMBL" id="CP002083">
    <property type="protein sequence ID" value="ADJ22765.1"/>
    <property type="molecule type" value="Genomic_DNA"/>
</dbReference>
<dbReference type="HOGENOM" id="CLU_110455_4_0_5"/>
<protein>
    <submittedName>
        <fullName evidence="2">NADH:ubiquinone oxidoreductase 17.2 kD subunit</fullName>
    </submittedName>
</protein>
<dbReference type="Pfam" id="PF05071">
    <property type="entry name" value="NDUFA12"/>
    <property type="match status" value="1"/>
</dbReference>
<name>D8JUU9_HYPDA</name>
<dbReference type="RefSeq" id="WP_013214980.1">
    <property type="nucleotide sequence ID" value="NC_014313.1"/>
</dbReference>